<dbReference type="SUPFAM" id="SSF52540">
    <property type="entry name" value="P-loop containing nucleoside triphosphate hydrolases"/>
    <property type="match status" value="1"/>
</dbReference>
<dbReference type="GO" id="GO:0005829">
    <property type="term" value="C:cytosol"/>
    <property type="evidence" value="ECO:0007669"/>
    <property type="project" value="TreeGrafter"/>
</dbReference>
<dbReference type="OrthoDB" id="3252838at2"/>
<dbReference type="Proteomes" id="UP000316196">
    <property type="component" value="Unassembled WGS sequence"/>
</dbReference>
<dbReference type="Pfam" id="PF01656">
    <property type="entry name" value="CbiA"/>
    <property type="match status" value="1"/>
</dbReference>
<evidence type="ECO:0000313" key="3">
    <source>
        <dbReference type="EMBL" id="TQL58193.1"/>
    </source>
</evidence>
<dbReference type="InterPro" id="IPR022521">
    <property type="entry name" value="Rv3660c"/>
</dbReference>
<organism evidence="3 4">
    <name type="scientific">Propioniferax innocua</name>
    <dbReference type="NCBI Taxonomy" id="1753"/>
    <lineage>
        <taxon>Bacteria</taxon>
        <taxon>Bacillati</taxon>
        <taxon>Actinomycetota</taxon>
        <taxon>Actinomycetes</taxon>
        <taxon>Propionibacteriales</taxon>
        <taxon>Propionibacteriaceae</taxon>
        <taxon>Propioniferax</taxon>
    </lineage>
</organism>
<dbReference type="AlphaFoldDB" id="A0A542ZCV6"/>
<dbReference type="Gene3D" id="3.40.50.300">
    <property type="entry name" value="P-loop containing nucleotide triphosphate hydrolases"/>
    <property type="match status" value="1"/>
</dbReference>
<dbReference type="GO" id="GO:0005524">
    <property type="term" value="F:ATP binding"/>
    <property type="evidence" value="ECO:0007669"/>
    <property type="project" value="TreeGrafter"/>
</dbReference>
<accession>A0A542ZCV6</accession>
<gene>
    <name evidence="3" type="ORF">FB460_2047</name>
</gene>
<feature type="domain" description="CobQ/CobB/MinD/ParA nucleotide binding" evidence="1">
    <location>
        <begin position="125"/>
        <end position="324"/>
    </location>
</feature>
<evidence type="ECO:0000259" key="2">
    <source>
        <dbReference type="Pfam" id="PF26563"/>
    </source>
</evidence>
<dbReference type="InterPro" id="IPR002586">
    <property type="entry name" value="CobQ/CobB/MinD/ParA_Nub-bd_dom"/>
</dbReference>
<proteinExistence type="predicted"/>
<keyword evidence="4" id="KW-1185">Reference proteome</keyword>
<evidence type="ECO:0000259" key="1">
    <source>
        <dbReference type="Pfam" id="PF01656"/>
    </source>
</evidence>
<dbReference type="GO" id="GO:0016887">
    <property type="term" value="F:ATP hydrolysis activity"/>
    <property type="evidence" value="ECO:0007669"/>
    <property type="project" value="TreeGrafter"/>
</dbReference>
<dbReference type="InterPro" id="IPR027417">
    <property type="entry name" value="P-loop_NTPase"/>
</dbReference>
<dbReference type="InterPro" id="IPR050625">
    <property type="entry name" value="ParA/MinD_ATPase"/>
</dbReference>
<dbReference type="PANTHER" id="PTHR43384">
    <property type="entry name" value="SEPTUM SITE-DETERMINING PROTEIN MIND HOMOLOG, CHLOROPLASTIC-RELATED"/>
    <property type="match status" value="1"/>
</dbReference>
<protein>
    <submittedName>
        <fullName evidence="3">Secretion/DNA translocation related CpaE-like protein</fullName>
    </submittedName>
</protein>
<dbReference type="GO" id="GO:0009898">
    <property type="term" value="C:cytoplasmic side of plasma membrane"/>
    <property type="evidence" value="ECO:0007669"/>
    <property type="project" value="TreeGrafter"/>
</dbReference>
<name>A0A542ZCV6_9ACTN</name>
<dbReference type="PANTHER" id="PTHR43384:SF11">
    <property type="entry name" value="SEPTUM SITE DETERMINING PROTEIN"/>
    <property type="match status" value="1"/>
</dbReference>
<dbReference type="NCBIfam" id="TIGR03815">
    <property type="entry name" value="CpaE_hom_Actino"/>
    <property type="match status" value="1"/>
</dbReference>
<sequence length="344" mass="35728">MVWSMEIQRAPVLLTSDPQLRDAVLAAAAAAGTTAMTVSDPEQIPHLQTLDQPLVIGIDRVRHIAHHTLPPSSLTCLVGTEADRDDLCAWSAPLGASVVVLPDGVRWLTSLLAGDRAEGAGRVIGVIGGHGGAGASTLAVSLAQCADGSAALVDLDERGGGLDLLLGAEREQGWRWPDLASSSGYIDDLAEFLPSARGVPVLSMARAEDGPGDPSPDAVAAVLRSLAREHALVIVDLGRSLSAGARQGLRHCHARIVVTGGCVRQVAATERLIAEVSDRAGVVVRRAAEGASAQAVADTLGLPLWGEIPDESRLVAATERGEPLGDITRRWQQSCGRVLAQVTA</sequence>
<dbReference type="EMBL" id="VFOR01000002">
    <property type="protein sequence ID" value="TQL58193.1"/>
    <property type="molecule type" value="Genomic_DNA"/>
</dbReference>
<feature type="domain" description="Rv3660c-like CheY-like N-terminal" evidence="2">
    <location>
        <begin position="14"/>
        <end position="117"/>
    </location>
</feature>
<dbReference type="GO" id="GO:0051782">
    <property type="term" value="P:negative regulation of cell division"/>
    <property type="evidence" value="ECO:0007669"/>
    <property type="project" value="TreeGrafter"/>
</dbReference>
<dbReference type="InterPro" id="IPR059050">
    <property type="entry name" value="Rv3660c_N"/>
</dbReference>
<reference evidence="3 4" key="1">
    <citation type="submission" date="2019-06" db="EMBL/GenBank/DDBJ databases">
        <title>Sequencing the genomes of 1000 actinobacteria strains.</title>
        <authorList>
            <person name="Klenk H.-P."/>
        </authorList>
    </citation>
    <scope>NUCLEOTIDE SEQUENCE [LARGE SCALE GENOMIC DNA]</scope>
    <source>
        <strain evidence="3 4">DSM 8251</strain>
    </source>
</reference>
<evidence type="ECO:0000313" key="4">
    <source>
        <dbReference type="Proteomes" id="UP000316196"/>
    </source>
</evidence>
<dbReference type="Pfam" id="PF26563">
    <property type="entry name" value="Rv3660c_N"/>
    <property type="match status" value="1"/>
</dbReference>
<comment type="caution">
    <text evidence="3">The sequence shown here is derived from an EMBL/GenBank/DDBJ whole genome shotgun (WGS) entry which is preliminary data.</text>
</comment>